<sequence>MASYLLVSLRSASARFSSRLQTRSCILATSFISNGFSTSRVQWMSTTTSTQSDEPVTRRSANYEPPVWNYDYVQSLRNPYVGESYSKRIEKLKGDVTVMLQKAVDLDSLQQLEFVDTLQRLGVSYHFEDEIKGILSTISNNYEHKQQSLYAVALHFRLLRQHGYHIPADVFDDFRDENGNFKSSLGEDCEGILALYDAAHLLQDGENDIFYEIVNFTTGHLKEYVKHNKDEYLATLVNHSLEIPLHWRVLRLEARWFIGVYETAPDINPVLLEFAKLDFNNVQATHQEDLRSASSWWRSTGIGWEKNNFARDRIMQNLLWSVGIIFEPQYGYCRRMSIKAYQFITTIDDVYDVYGTLDELELFTDAVDRWDGTAIEKLPQYMKPIFHTFYTSVNEMGADALKERGADIHRYIWKAWSTLFNYYLMEAKWFINGYTPSFKEYMESAWFSVGGPVMTVHSYAAISKPATKENMEFFDEYYNIIRLCSTILRYADDLGTSSNEISRGDNAKSIQCYMYENGVSEEDARAHLRSLITETWMKVNKFRAENPQLSNVYMGIPINMARMALCMYQHGDGHAVQGCSKDRVLSLIISPIPCT</sequence>
<gene>
    <name evidence="1" type="ORF">OWV82_023677</name>
</gene>
<proteinExistence type="predicted"/>
<dbReference type="EMBL" id="CM051406">
    <property type="protein sequence ID" value="KAJ4703834.1"/>
    <property type="molecule type" value="Genomic_DNA"/>
</dbReference>
<keyword evidence="2" id="KW-1185">Reference proteome</keyword>
<comment type="caution">
    <text evidence="1">The sequence shown here is derived from an EMBL/GenBank/DDBJ whole genome shotgun (WGS) entry which is preliminary data.</text>
</comment>
<dbReference type="Proteomes" id="UP001164539">
    <property type="component" value="Chromosome 13"/>
</dbReference>
<protein>
    <submittedName>
        <fullName evidence="1">+limonene synthase</fullName>
    </submittedName>
</protein>
<organism evidence="1 2">
    <name type="scientific">Melia azedarach</name>
    <name type="common">Chinaberry tree</name>
    <dbReference type="NCBI Taxonomy" id="155640"/>
    <lineage>
        <taxon>Eukaryota</taxon>
        <taxon>Viridiplantae</taxon>
        <taxon>Streptophyta</taxon>
        <taxon>Embryophyta</taxon>
        <taxon>Tracheophyta</taxon>
        <taxon>Spermatophyta</taxon>
        <taxon>Magnoliopsida</taxon>
        <taxon>eudicotyledons</taxon>
        <taxon>Gunneridae</taxon>
        <taxon>Pentapetalae</taxon>
        <taxon>rosids</taxon>
        <taxon>malvids</taxon>
        <taxon>Sapindales</taxon>
        <taxon>Meliaceae</taxon>
        <taxon>Melia</taxon>
    </lineage>
</organism>
<evidence type="ECO:0000313" key="1">
    <source>
        <dbReference type="EMBL" id="KAJ4703834.1"/>
    </source>
</evidence>
<evidence type="ECO:0000313" key="2">
    <source>
        <dbReference type="Proteomes" id="UP001164539"/>
    </source>
</evidence>
<reference evidence="1 2" key="1">
    <citation type="journal article" date="2023" name="Science">
        <title>Complex scaffold remodeling in plant triterpene biosynthesis.</title>
        <authorList>
            <person name="De La Pena R."/>
            <person name="Hodgson H."/>
            <person name="Liu J.C."/>
            <person name="Stephenson M.J."/>
            <person name="Martin A.C."/>
            <person name="Owen C."/>
            <person name="Harkess A."/>
            <person name="Leebens-Mack J."/>
            <person name="Jimenez L.E."/>
            <person name="Osbourn A."/>
            <person name="Sattely E.S."/>
        </authorList>
    </citation>
    <scope>NUCLEOTIDE SEQUENCE [LARGE SCALE GENOMIC DNA]</scope>
    <source>
        <strain evidence="2">cv. JPN11</strain>
        <tissue evidence="1">Leaf</tissue>
    </source>
</reference>
<accession>A0ACC1WZE6</accession>
<name>A0ACC1WZE6_MELAZ</name>